<evidence type="ECO:0000259" key="5">
    <source>
        <dbReference type="PROSITE" id="PS51898"/>
    </source>
</evidence>
<organism evidence="7 8">
    <name type="scientific">Alkalihalophilus lindianensis</name>
    <dbReference type="NCBI Taxonomy" id="1630542"/>
    <lineage>
        <taxon>Bacteria</taxon>
        <taxon>Bacillati</taxon>
        <taxon>Bacillota</taxon>
        <taxon>Bacilli</taxon>
        <taxon>Bacillales</taxon>
        <taxon>Bacillaceae</taxon>
        <taxon>Alkalihalophilus</taxon>
    </lineage>
</organism>
<keyword evidence="3" id="KW-0233">DNA recombination</keyword>
<evidence type="ECO:0000256" key="1">
    <source>
        <dbReference type="ARBA" id="ARBA00008857"/>
    </source>
</evidence>
<keyword evidence="2 4" id="KW-0238">DNA-binding</keyword>
<dbReference type="Gene3D" id="1.10.150.130">
    <property type="match status" value="1"/>
</dbReference>
<evidence type="ECO:0000259" key="6">
    <source>
        <dbReference type="PROSITE" id="PS51900"/>
    </source>
</evidence>
<dbReference type="RefSeq" id="WP_317121216.1">
    <property type="nucleotide sequence ID" value="NZ_JAWJBA010000001.1"/>
</dbReference>
<feature type="domain" description="Tyr recombinase" evidence="5">
    <location>
        <begin position="155"/>
        <end position="342"/>
    </location>
</feature>
<evidence type="ECO:0000256" key="3">
    <source>
        <dbReference type="ARBA" id="ARBA00023172"/>
    </source>
</evidence>
<keyword evidence="8" id="KW-1185">Reference proteome</keyword>
<dbReference type="InterPro" id="IPR044068">
    <property type="entry name" value="CB"/>
</dbReference>
<evidence type="ECO:0000256" key="2">
    <source>
        <dbReference type="ARBA" id="ARBA00023125"/>
    </source>
</evidence>
<dbReference type="Pfam" id="PF00589">
    <property type="entry name" value="Phage_integrase"/>
    <property type="match status" value="1"/>
</dbReference>
<sequence length="357" mass="41831">MSIKRQATIDYTALCKELGITVDELLELVKNKDKKLPSSYQHSFLEILREYCEYLKKLQAMNRRSSTTVNTYLNFLERVSSFVVKNYDGLYISDINEDVILDILKKSVPRKDNKLATNTVNKYMAIIRSLLRYAYENGYTEKDFRYRFSLHTSSTLPRYLNEGQIEQVLNGALQKSYGYRKRAMLLFLLGTGCRVSELTNLKIKDFDIKEELIFIRKGKGNKDRYIPMFKEVKLAVLHYLKISGVKQWRSDLSGYLFSQDEGLERERKILDRSVQLLVRNLFDEIGLSKDFTVHSFRHTFAVECLKKGIKEQYLMQMLGHEDPKTTAVYTKLLPKDLKGEVMKFYPFPFENLLDDLV</sequence>
<dbReference type="Pfam" id="PF13102">
    <property type="entry name" value="Phage_int_SAM_5"/>
    <property type="match status" value="1"/>
</dbReference>
<dbReference type="InterPro" id="IPR010998">
    <property type="entry name" value="Integrase_recombinase_N"/>
</dbReference>
<dbReference type="Proteomes" id="UP001287282">
    <property type="component" value="Unassembled WGS sequence"/>
</dbReference>
<dbReference type="InterPro" id="IPR025269">
    <property type="entry name" value="SAM-like_dom"/>
</dbReference>
<dbReference type="InterPro" id="IPR002104">
    <property type="entry name" value="Integrase_catalytic"/>
</dbReference>
<dbReference type="InterPro" id="IPR050090">
    <property type="entry name" value="Tyrosine_recombinase_XerCD"/>
</dbReference>
<protein>
    <submittedName>
        <fullName evidence="7">Tyrosine-type recombinase/integrase</fullName>
    </submittedName>
</protein>
<proteinExistence type="inferred from homology"/>
<dbReference type="EMBL" id="JAWJBA010000001">
    <property type="protein sequence ID" value="MDV2683996.1"/>
    <property type="molecule type" value="Genomic_DNA"/>
</dbReference>
<dbReference type="Gene3D" id="1.10.443.10">
    <property type="entry name" value="Intergrase catalytic core"/>
    <property type="match status" value="1"/>
</dbReference>
<reference evidence="7 8" key="1">
    <citation type="submission" date="2023-10" db="EMBL/GenBank/DDBJ databases">
        <title>Screening of Alkalihalobacillus lindianensis BZ-TG-R113 and Its Alleviation of Salt Stress on Rapeseed Growth.</title>
        <authorList>
            <person name="Zhao B."/>
            <person name="Guo T."/>
        </authorList>
    </citation>
    <scope>NUCLEOTIDE SEQUENCE [LARGE SCALE GENOMIC DNA]</scope>
    <source>
        <strain evidence="7 8">BZ-TG-R113</strain>
    </source>
</reference>
<evidence type="ECO:0000256" key="4">
    <source>
        <dbReference type="PROSITE-ProRule" id="PRU01248"/>
    </source>
</evidence>
<dbReference type="SUPFAM" id="SSF56349">
    <property type="entry name" value="DNA breaking-rejoining enzymes"/>
    <property type="match status" value="1"/>
</dbReference>
<feature type="domain" description="Core-binding (CB)" evidence="6">
    <location>
        <begin position="42"/>
        <end position="135"/>
    </location>
</feature>
<dbReference type="PANTHER" id="PTHR30349">
    <property type="entry name" value="PHAGE INTEGRASE-RELATED"/>
    <property type="match status" value="1"/>
</dbReference>
<accession>A0ABU3X7X0</accession>
<dbReference type="InterPro" id="IPR013762">
    <property type="entry name" value="Integrase-like_cat_sf"/>
</dbReference>
<gene>
    <name evidence="7" type="ORF">RYX56_06370</name>
</gene>
<dbReference type="PANTHER" id="PTHR30349:SF64">
    <property type="entry name" value="PROPHAGE INTEGRASE INTD-RELATED"/>
    <property type="match status" value="1"/>
</dbReference>
<dbReference type="PROSITE" id="PS51900">
    <property type="entry name" value="CB"/>
    <property type="match status" value="1"/>
</dbReference>
<evidence type="ECO:0000313" key="7">
    <source>
        <dbReference type="EMBL" id="MDV2683996.1"/>
    </source>
</evidence>
<dbReference type="InterPro" id="IPR011010">
    <property type="entry name" value="DNA_brk_join_enz"/>
</dbReference>
<dbReference type="PROSITE" id="PS51898">
    <property type="entry name" value="TYR_RECOMBINASE"/>
    <property type="match status" value="1"/>
</dbReference>
<comment type="caution">
    <text evidence="7">The sequence shown here is derived from an EMBL/GenBank/DDBJ whole genome shotgun (WGS) entry which is preliminary data.</text>
</comment>
<comment type="similarity">
    <text evidence="1">Belongs to the 'phage' integrase family.</text>
</comment>
<evidence type="ECO:0000313" key="8">
    <source>
        <dbReference type="Proteomes" id="UP001287282"/>
    </source>
</evidence>
<name>A0ABU3X7X0_9BACI</name>